<feature type="transmembrane region" description="Helical" evidence="1">
    <location>
        <begin position="14"/>
        <end position="39"/>
    </location>
</feature>
<keyword evidence="1" id="KW-0812">Transmembrane</keyword>
<keyword evidence="3" id="KW-1185">Reference proteome</keyword>
<dbReference type="Gramene" id="OE9A024467T1">
    <property type="protein sequence ID" value="OE9A024467C1"/>
    <property type="gene ID" value="OE9A024467"/>
</dbReference>
<keyword evidence="1" id="KW-0472">Membrane</keyword>
<organism evidence="2 3">
    <name type="scientific">Olea europaea subsp. europaea</name>
    <dbReference type="NCBI Taxonomy" id="158383"/>
    <lineage>
        <taxon>Eukaryota</taxon>
        <taxon>Viridiplantae</taxon>
        <taxon>Streptophyta</taxon>
        <taxon>Embryophyta</taxon>
        <taxon>Tracheophyta</taxon>
        <taxon>Spermatophyta</taxon>
        <taxon>Magnoliopsida</taxon>
        <taxon>eudicotyledons</taxon>
        <taxon>Gunneridae</taxon>
        <taxon>Pentapetalae</taxon>
        <taxon>asterids</taxon>
        <taxon>lamiids</taxon>
        <taxon>Lamiales</taxon>
        <taxon>Oleaceae</taxon>
        <taxon>Oleeae</taxon>
        <taxon>Olea</taxon>
    </lineage>
</organism>
<dbReference type="OrthoDB" id="1709037at2759"/>
<evidence type="ECO:0000313" key="2">
    <source>
        <dbReference type="EMBL" id="CAA3025864.1"/>
    </source>
</evidence>
<dbReference type="AlphaFoldDB" id="A0A8S0V3T8"/>
<keyword evidence="1" id="KW-1133">Transmembrane helix</keyword>
<accession>A0A8S0V3T8</accession>
<sequence length="77" mass="8775">MVSSYIVVGQKFEWAAMLVTVVGGVIMVAVLVTMTYYVVKSKRTLLLRKRERHARSGSISWLHPEFSNTDIDRVYAL</sequence>
<comment type="caution">
    <text evidence="2">The sequence shown here is derived from an EMBL/GenBank/DDBJ whole genome shotgun (WGS) entry which is preliminary data.</text>
</comment>
<reference evidence="2 3" key="1">
    <citation type="submission" date="2019-12" db="EMBL/GenBank/DDBJ databases">
        <authorList>
            <person name="Alioto T."/>
            <person name="Alioto T."/>
            <person name="Gomez Garrido J."/>
        </authorList>
    </citation>
    <scope>NUCLEOTIDE SEQUENCE [LARGE SCALE GENOMIC DNA]</scope>
</reference>
<gene>
    <name evidence="2" type="ORF">OLEA9_A024467</name>
</gene>
<dbReference type="Proteomes" id="UP000594638">
    <property type="component" value="Unassembled WGS sequence"/>
</dbReference>
<dbReference type="EMBL" id="CACTIH010009144">
    <property type="protein sequence ID" value="CAA3025864.1"/>
    <property type="molecule type" value="Genomic_DNA"/>
</dbReference>
<protein>
    <submittedName>
        <fullName evidence="2">Ankyrin repeat-containing ITN1-like</fullName>
    </submittedName>
</protein>
<name>A0A8S0V3T8_OLEEU</name>
<proteinExistence type="predicted"/>
<evidence type="ECO:0000313" key="3">
    <source>
        <dbReference type="Proteomes" id="UP000594638"/>
    </source>
</evidence>
<evidence type="ECO:0000256" key="1">
    <source>
        <dbReference type="SAM" id="Phobius"/>
    </source>
</evidence>